<evidence type="ECO:0000313" key="3">
    <source>
        <dbReference type="Proteomes" id="UP000193925"/>
    </source>
</evidence>
<organism evidence="1">
    <name type="scientific">Acidithiobacillus ferrivorans</name>
    <dbReference type="NCBI Taxonomy" id="160808"/>
    <lineage>
        <taxon>Bacteria</taxon>
        <taxon>Pseudomonadati</taxon>
        <taxon>Pseudomonadota</taxon>
        <taxon>Acidithiobacillia</taxon>
        <taxon>Acidithiobacillales</taxon>
        <taxon>Acidithiobacillaceae</taxon>
        <taxon>Acidithiobacillus</taxon>
    </lineage>
</organism>
<keyword evidence="3" id="KW-1185">Reference proteome</keyword>
<accession>A0A060UMQ9</accession>
<gene>
    <name evidence="2" type="ORF">AFERRI_20535</name>
    <name evidence="1" type="ORF">AFERRI_370026</name>
</gene>
<dbReference type="InterPro" id="IPR027417">
    <property type="entry name" value="P-loop_NTPase"/>
</dbReference>
<dbReference type="Proteomes" id="UP000193925">
    <property type="component" value="Chromosome AFERRI"/>
</dbReference>
<dbReference type="Gene3D" id="3.40.50.300">
    <property type="entry name" value="P-loop containing nucleotide triphosphate hydrolases"/>
    <property type="match status" value="1"/>
</dbReference>
<reference evidence="1" key="1">
    <citation type="submission" date="2014-03" db="EMBL/GenBank/DDBJ databases">
        <authorList>
            <person name="Genoscope - CEA"/>
        </authorList>
    </citation>
    <scope>NUCLEOTIDE SEQUENCE [LARGE SCALE GENOMIC DNA]</scope>
    <source>
        <strain evidence="1">CF27</strain>
    </source>
</reference>
<dbReference type="EMBL" id="LT841305">
    <property type="protein sequence ID" value="SMH65751.1"/>
    <property type="molecule type" value="Genomic_DNA"/>
</dbReference>
<proteinExistence type="predicted"/>
<dbReference type="AlphaFoldDB" id="A0A060UMQ9"/>
<protein>
    <recommendedName>
        <fullName evidence="4">Dethiobiotin synthase</fullName>
    </recommendedName>
</protein>
<sequence>MKTISDVVMSDIAGLTGLFVTGTDTGVGKTWVAATLTRLMVQRGLLVRPRNPVESWRASGEVGLLPQNAIALWGLLAVPNQKILSMEENVDNILIK</sequence>
<evidence type="ECO:0000313" key="1">
    <source>
        <dbReference type="EMBL" id="CDQ09922.1"/>
    </source>
</evidence>
<evidence type="ECO:0000313" key="2">
    <source>
        <dbReference type="EMBL" id="SMH65751.1"/>
    </source>
</evidence>
<name>A0A060UMQ9_9PROT</name>
<dbReference type="RefSeq" id="WP_035192206.1">
    <property type="nucleotide sequence ID" value="NZ_CCCS020000031.1"/>
</dbReference>
<evidence type="ECO:0008006" key="4">
    <source>
        <dbReference type="Google" id="ProtNLM"/>
    </source>
</evidence>
<dbReference type="SUPFAM" id="SSF52540">
    <property type="entry name" value="P-loop containing nucleoside triphosphate hydrolases"/>
    <property type="match status" value="1"/>
</dbReference>
<reference evidence="2 3" key="3">
    <citation type="submission" date="2017-03" db="EMBL/GenBank/DDBJ databases">
        <authorList>
            <person name="Regsiter A."/>
            <person name="William W."/>
        </authorList>
    </citation>
    <scope>NUCLEOTIDE SEQUENCE [LARGE SCALE GENOMIC DNA]</scope>
    <source>
        <strain evidence="2">PRJEB5721</strain>
    </source>
</reference>
<reference evidence="1" key="2">
    <citation type="submission" date="2014-07" db="EMBL/GenBank/DDBJ databases">
        <title>Initial genome analysis of the psychrotolerant acidophile Acidithiobacillus ferrivorans CF27: insights into iron and sulfur oxidation pathways and into biofilm formation.</title>
        <authorList>
            <person name="Talla E."/>
            <person name="Hedrich S."/>
            <person name="Mangenot S."/>
            <person name="Ji B."/>
            <person name="Johnson D.B."/>
            <person name="Barbe V."/>
            <person name="Bonnefoy V."/>
        </authorList>
    </citation>
    <scope>NUCLEOTIDE SEQUENCE [LARGE SCALE GENOMIC DNA]</scope>
    <source>
        <strain evidence="1">CF27</strain>
    </source>
</reference>
<dbReference type="EMBL" id="CCCS020000031">
    <property type="protein sequence ID" value="CDQ09922.1"/>
    <property type="molecule type" value="Genomic_DNA"/>
</dbReference>